<keyword evidence="3" id="KW-0804">Transcription</keyword>
<evidence type="ECO:0000313" key="6">
    <source>
        <dbReference type="EMBL" id="AKE51886.1"/>
    </source>
</evidence>
<protein>
    <recommendedName>
        <fullName evidence="4">Histidine utilization repressor</fullName>
    </recommendedName>
</protein>
<evidence type="ECO:0000256" key="3">
    <source>
        <dbReference type="ARBA" id="ARBA00023163"/>
    </source>
</evidence>
<dbReference type="STRING" id="914150.TQ33_0918"/>
<dbReference type="InterPro" id="IPR010248">
    <property type="entry name" value="His_ut_repres"/>
</dbReference>
<organism evidence="6 7">
    <name type="scientific">Kangiella geojedonensis</name>
    <dbReference type="NCBI Taxonomy" id="914150"/>
    <lineage>
        <taxon>Bacteria</taxon>
        <taxon>Pseudomonadati</taxon>
        <taxon>Pseudomonadota</taxon>
        <taxon>Gammaproteobacteria</taxon>
        <taxon>Kangiellales</taxon>
        <taxon>Kangiellaceae</taxon>
        <taxon>Kangiella</taxon>
    </lineage>
</organism>
<keyword evidence="1" id="KW-0805">Transcription regulation</keyword>
<evidence type="ECO:0000256" key="4">
    <source>
        <dbReference type="NCBIfam" id="TIGR02018"/>
    </source>
</evidence>
<dbReference type="GO" id="GO:0006547">
    <property type="term" value="P:L-histidine metabolic process"/>
    <property type="evidence" value="ECO:0007669"/>
    <property type="project" value="UniProtKB-UniRule"/>
</dbReference>
<dbReference type="CDD" id="cd07377">
    <property type="entry name" value="WHTH_GntR"/>
    <property type="match status" value="1"/>
</dbReference>
<dbReference type="Proteomes" id="UP000034071">
    <property type="component" value="Chromosome"/>
</dbReference>
<dbReference type="FunFam" id="1.10.10.10:FF:000079">
    <property type="entry name" value="GntR family transcriptional regulator"/>
    <property type="match status" value="1"/>
</dbReference>
<reference evidence="6 7" key="1">
    <citation type="submission" date="2015-02" db="EMBL/GenBank/DDBJ databases">
        <title>Complete genome sequence of Kangiella geojedonensis strain YCS-5T.</title>
        <authorList>
            <person name="Kim K.M."/>
        </authorList>
    </citation>
    <scope>NUCLEOTIDE SEQUENCE [LARGE SCALE GENOMIC DNA]</scope>
    <source>
        <strain evidence="6 7">YCS-5</strain>
    </source>
</reference>
<sequence>MTDPNTRRYMVVKNFIKQGIEDGSWAEHKRVPSENELVETCGVSRMTARRALDELTEEGILYRAQGRGTFVAPKKLHSPMLEIRNIADEVKERGNEYSNELILLQKEHCPIHLLHYFDLEEGEDIFHSIMVHKENNKPIQIEQRYVNPKAAPDYLKQNFNEMTPNVYLSEVAPLTQAEHQIEAKEADPFMRVTLKLQEHEPVLSIDRTTWSKDLLVSYCQLFHPASRFKLTGRFTTEHQLTEL</sequence>
<dbReference type="NCBIfam" id="TIGR02018">
    <property type="entry name" value="his_ut_repres"/>
    <property type="match status" value="1"/>
</dbReference>
<dbReference type="InterPro" id="IPR050679">
    <property type="entry name" value="Bact_HTH_transcr_reg"/>
</dbReference>
<dbReference type="PANTHER" id="PTHR44846:SF16">
    <property type="entry name" value="TRANSCRIPTIONAL REGULATOR PHNF-RELATED"/>
    <property type="match status" value="1"/>
</dbReference>
<dbReference type="Pfam" id="PF00392">
    <property type="entry name" value="GntR"/>
    <property type="match status" value="1"/>
</dbReference>
<dbReference type="InterPro" id="IPR011663">
    <property type="entry name" value="UTRA"/>
</dbReference>
<dbReference type="GO" id="GO:0003677">
    <property type="term" value="F:DNA binding"/>
    <property type="evidence" value="ECO:0007669"/>
    <property type="project" value="UniProtKB-UniRule"/>
</dbReference>
<dbReference type="Gene3D" id="1.10.10.10">
    <property type="entry name" value="Winged helix-like DNA-binding domain superfamily/Winged helix DNA-binding domain"/>
    <property type="match status" value="1"/>
</dbReference>
<dbReference type="SUPFAM" id="SSF46785">
    <property type="entry name" value="Winged helix' DNA-binding domain"/>
    <property type="match status" value="1"/>
</dbReference>
<dbReference type="PRINTS" id="PR00035">
    <property type="entry name" value="HTHGNTR"/>
</dbReference>
<dbReference type="AlphaFoldDB" id="A0A0F6RCB7"/>
<dbReference type="RefSeq" id="WP_046561015.1">
    <property type="nucleotide sequence ID" value="NZ_CP010975.1"/>
</dbReference>
<dbReference type="HOGENOM" id="CLU_063236_0_0_6"/>
<feature type="domain" description="HTH gntR-type" evidence="5">
    <location>
        <begin position="6"/>
        <end position="74"/>
    </location>
</feature>
<evidence type="ECO:0000256" key="1">
    <source>
        <dbReference type="ARBA" id="ARBA00023015"/>
    </source>
</evidence>
<dbReference type="InterPro" id="IPR036390">
    <property type="entry name" value="WH_DNA-bd_sf"/>
</dbReference>
<proteinExistence type="predicted"/>
<dbReference type="EMBL" id="CP010975">
    <property type="protein sequence ID" value="AKE51886.1"/>
    <property type="molecule type" value="Genomic_DNA"/>
</dbReference>
<evidence type="ECO:0000259" key="5">
    <source>
        <dbReference type="PROSITE" id="PS50949"/>
    </source>
</evidence>
<dbReference type="PROSITE" id="PS50949">
    <property type="entry name" value="HTH_GNTR"/>
    <property type="match status" value="1"/>
</dbReference>
<dbReference type="GO" id="GO:0045892">
    <property type="term" value="P:negative regulation of DNA-templated transcription"/>
    <property type="evidence" value="ECO:0007669"/>
    <property type="project" value="UniProtKB-UniRule"/>
</dbReference>
<dbReference type="InterPro" id="IPR036388">
    <property type="entry name" value="WH-like_DNA-bd_sf"/>
</dbReference>
<dbReference type="SUPFAM" id="SSF64288">
    <property type="entry name" value="Chorismate lyase-like"/>
    <property type="match status" value="1"/>
</dbReference>
<accession>A0A0F6RCB7</accession>
<evidence type="ECO:0000256" key="2">
    <source>
        <dbReference type="ARBA" id="ARBA00023125"/>
    </source>
</evidence>
<evidence type="ECO:0000313" key="7">
    <source>
        <dbReference type="Proteomes" id="UP000034071"/>
    </source>
</evidence>
<dbReference type="PANTHER" id="PTHR44846">
    <property type="entry name" value="MANNOSYL-D-GLYCERATE TRANSPORT/METABOLISM SYSTEM REPRESSOR MNGR-RELATED"/>
    <property type="match status" value="1"/>
</dbReference>
<keyword evidence="2" id="KW-0238">DNA-binding</keyword>
<dbReference type="GO" id="GO:0003700">
    <property type="term" value="F:DNA-binding transcription factor activity"/>
    <property type="evidence" value="ECO:0007669"/>
    <property type="project" value="UniProtKB-UniRule"/>
</dbReference>
<dbReference type="Gene3D" id="3.40.1410.10">
    <property type="entry name" value="Chorismate lyase-like"/>
    <property type="match status" value="1"/>
</dbReference>
<dbReference type="OrthoDB" id="9808698at2"/>
<name>A0A0F6RCB7_9GAMM</name>
<dbReference type="InterPro" id="IPR028978">
    <property type="entry name" value="Chorismate_lyase_/UTRA_dom_sf"/>
</dbReference>
<dbReference type="SMART" id="SM00345">
    <property type="entry name" value="HTH_GNTR"/>
    <property type="match status" value="1"/>
</dbReference>
<dbReference type="Pfam" id="PF07702">
    <property type="entry name" value="UTRA"/>
    <property type="match status" value="1"/>
</dbReference>
<dbReference type="SMART" id="SM00866">
    <property type="entry name" value="UTRA"/>
    <property type="match status" value="1"/>
</dbReference>
<dbReference type="PATRIC" id="fig|914150.5.peg.931"/>
<dbReference type="InterPro" id="IPR000524">
    <property type="entry name" value="Tscrpt_reg_HTH_GntR"/>
</dbReference>
<keyword evidence="7" id="KW-1185">Reference proteome</keyword>
<gene>
    <name evidence="6" type="ORF">TQ33_0918</name>
</gene>
<dbReference type="KEGG" id="kge:TQ33_0918"/>